<keyword evidence="4" id="KW-0964">Secreted</keyword>
<evidence type="ECO:0000256" key="4">
    <source>
        <dbReference type="ARBA" id="ARBA00022525"/>
    </source>
</evidence>
<dbReference type="GO" id="GO:0005125">
    <property type="term" value="F:cytokine activity"/>
    <property type="evidence" value="ECO:0007669"/>
    <property type="project" value="TreeGrafter"/>
</dbReference>
<dbReference type="GO" id="GO:0060070">
    <property type="term" value="P:canonical Wnt signaling pathway"/>
    <property type="evidence" value="ECO:0007669"/>
    <property type="project" value="TreeGrafter"/>
</dbReference>
<evidence type="ECO:0000256" key="3">
    <source>
        <dbReference type="ARBA" id="ARBA00022473"/>
    </source>
</evidence>
<dbReference type="InterPro" id="IPR018161">
    <property type="entry name" value="Wnt_CS"/>
</dbReference>
<keyword evidence="5" id="KW-0272">Extracellular matrix</keyword>
<dbReference type="GO" id="GO:0005109">
    <property type="term" value="F:frizzled binding"/>
    <property type="evidence" value="ECO:0007669"/>
    <property type="project" value="TreeGrafter"/>
</dbReference>
<gene>
    <name evidence="12" type="ORF">g.7898</name>
</gene>
<name>A0A1B6CTV4_9HEMI</name>
<accession>A0A1B6CTV4</accession>
<dbReference type="InterPro" id="IPR043158">
    <property type="entry name" value="Wnt_C"/>
</dbReference>
<dbReference type="GO" id="GO:0007517">
    <property type="term" value="P:muscle organ development"/>
    <property type="evidence" value="ECO:0007669"/>
    <property type="project" value="UniProtKB-ARBA"/>
</dbReference>
<reference evidence="12" key="1">
    <citation type="submission" date="2015-12" db="EMBL/GenBank/DDBJ databases">
        <title>De novo transcriptome assembly of four potential Pierce s Disease insect vectors from Arizona vineyards.</title>
        <authorList>
            <person name="Tassone E.E."/>
        </authorList>
    </citation>
    <scope>NUCLEOTIDE SEQUENCE</scope>
</reference>
<comment type="subcellular location">
    <subcellularLocation>
        <location evidence="1 10">Secreted</location>
        <location evidence="1 10">Extracellular space</location>
        <location evidence="1 10">Extracellular matrix</location>
    </subcellularLocation>
</comment>
<dbReference type="EMBL" id="GEDC01020533">
    <property type="protein sequence ID" value="JAS16765.1"/>
    <property type="molecule type" value="Transcribed_RNA"/>
</dbReference>
<protein>
    <recommendedName>
        <fullName evidence="10">Protein Wnt</fullName>
    </recommendedName>
</protein>
<keyword evidence="8" id="KW-0325">Glycoprotein</keyword>
<dbReference type="CDD" id="cd19339">
    <property type="entry name" value="Wnt_Wnt7"/>
    <property type="match status" value="1"/>
</dbReference>
<sequence length="351" mass="38586">MTPFFGFAKIFCLCLALSCFNNTNIRVMSSVVALGAHVICSRIPGLTVKQRDMCRAAPDAMVAVGDGIRLGTMECQEQFKSKRWNCTAIGRGNSFGHVVVVGSREAAFTYAIASAGVAYAVTAACSRGNISTCGCDPRHKSRKELAPTGWNWGGCSVDAGYGMRLARRFLDAREIEGDARSLMNLHNNKAGRKAVKLSLQTECKCHGVSGSCTMKTCWKTLPPFRVIGDVLMKKYDRSRRVTASSVTKGLKLTLRRGRSARPGVPRRSELVFLEPSPNYCERNLSVGSLGTVGRLCNRTSKGTDGCDLMCCGRGYNTHQYTSTTQCRCKFHWCCYVKCDTCNERTEQYTCK</sequence>
<dbReference type="GO" id="GO:0045165">
    <property type="term" value="P:cell fate commitment"/>
    <property type="evidence" value="ECO:0007669"/>
    <property type="project" value="TreeGrafter"/>
</dbReference>
<keyword evidence="11" id="KW-0732">Signal</keyword>
<keyword evidence="6 10" id="KW-0879">Wnt signaling pathway</keyword>
<evidence type="ECO:0000256" key="9">
    <source>
        <dbReference type="ARBA" id="ARBA00023288"/>
    </source>
</evidence>
<dbReference type="Pfam" id="PF00110">
    <property type="entry name" value="wnt"/>
    <property type="match status" value="1"/>
</dbReference>
<dbReference type="PRINTS" id="PR01349">
    <property type="entry name" value="WNTPROTEIN"/>
</dbReference>
<evidence type="ECO:0000256" key="11">
    <source>
        <dbReference type="SAM" id="SignalP"/>
    </source>
</evidence>
<proteinExistence type="inferred from homology"/>
<dbReference type="Gene3D" id="3.30.2460.20">
    <property type="match status" value="1"/>
</dbReference>
<dbReference type="InterPro" id="IPR005817">
    <property type="entry name" value="Wnt"/>
</dbReference>
<dbReference type="PANTHER" id="PTHR12027:SF112">
    <property type="entry name" value="PROTEIN WNT-2"/>
    <property type="match status" value="1"/>
</dbReference>
<dbReference type="GO" id="GO:0000902">
    <property type="term" value="P:cell morphogenesis"/>
    <property type="evidence" value="ECO:0007669"/>
    <property type="project" value="UniProtKB-ARBA"/>
</dbReference>
<dbReference type="GO" id="GO:0060560">
    <property type="term" value="P:developmental growth involved in morphogenesis"/>
    <property type="evidence" value="ECO:0007669"/>
    <property type="project" value="UniProtKB-ARBA"/>
</dbReference>
<dbReference type="PANTHER" id="PTHR12027">
    <property type="entry name" value="WNT RELATED"/>
    <property type="match status" value="1"/>
</dbReference>
<comment type="function">
    <text evidence="10">Ligand for members of the frizzled family of seven transmembrane receptors.</text>
</comment>
<feature type="chain" id="PRO_5008580782" description="Protein Wnt" evidence="11">
    <location>
        <begin position="17"/>
        <end position="351"/>
    </location>
</feature>
<evidence type="ECO:0000256" key="8">
    <source>
        <dbReference type="ARBA" id="ARBA00023180"/>
    </source>
</evidence>
<dbReference type="AlphaFoldDB" id="A0A1B6CTV4"/>
<evidence type="ECO:0000256" key="7">
    <source>
        <dbReference type="ARBA" id="ARBA00023157"/>
    </source>
</evidence>
<dbReference type="GO" id="GO:0046330">
    <property type="term" value="P:positive regulation of JNK cascade"/>
    <property type="evidence" value="ECO:0007669"/>
    <property type="project" value="TreeGrafter"/>
</dbReference>
<keyword evidence="7" id="KW-1015">Disulfide bond</keyword>
<evidence type="ECO:0000256" key="2">
    <source>
        <dbReference type="ARBA" id="ARBA00005683"/>
    </source>
</evidence>
<keyword evidence="3 10" id="KW-0217">Developmental protein</keyword>
<comment type="similarity">
    <text evidence="2 10">Belongs to the Wnt family.</text>
</comment>
<dbReference type="GO" id="GO:0030182">
    <property type="term" value="P:neuron differentiation"/>
    <property type="evidence" value="ECO:0007669"/>
    <property type="project" value="TreeGrafter"/>
</dbReference>
<dbReference type="SMART" id="SM00097">
    <property type="entry name" value="WNT1"/>
    <property type="match status" value="1"/>
</dbReference>
<evidence type="ECO:0000256" key="1">
    <source>
        <dbReference type="ARBA" id="ARBA00004498"/>
    </source>
</evidence>
<evidence type="ECO:0000256" key="5">
    <source>
        <dbReference type="ARBA" id="ARBA00022530"/>
    </source>
</evidence>
<evidence type="ECO:0000256" key="6">
    <source>
        <dbReference type="ARBA" id="ARBA00022687"/>
    </source>
</evidence>
<evidence type="ECO:0000256" key="10">
    <source>
        <dbReference type="RuleBase" id="RU003500"/>
    </source>
</evidence>
<dbReference type="PROSITE" id="PS00246">
    <property type="entry name" value="WNT1"/>
    <property type="match status" value="1"/>
</dbReference>
<organism evidence="12">
    <name type="scientific">Clastoptera arizonana</name>
    <name type="common">Arizona spittle bug</name>
    <dbReference type="NCBI Taxonomy" id="38151"/>
    <lineage>
        <taxon>Eukaryota</taxon>
        <taxon>Metazoa</taxon>
        <taxon>Ecdysozoa</taxon>
        <taxon>Arthropoda</taxon>
        <taxon>Hexapoda</taxon>
        <taxon>Insecta</taxon>
        <taxon>Pterygota</taxon>
        <taxon>Neoptera</taxon>
        <taxon>Paraneoptera</taxon>
        <taxon>Hemiptera</taxon>
        <taxon>Auchenorrhyncha</taxon>
        <taxon>Cercopoidea</taxon>
        <taxon>Clastopteridae</taxon>
        <taxon>Clastoptera</taxon>
    </lineage>
</organism>
<dbReference type="FunFam" id="3.30.2460.20:FF:000001">
    <property type="entry name" value="Wnt homolog"/>
    <property type="match status" value="1"/>
</dbReference>
<evidence type="ECO:0000313" key="12">
    <source>
        <dbReference type="EMBL" id="JAS16765.1"/>
    </source>
</evidence>
<feature type="signal peptide" evidence="11">
    <location>
        <begin position="1"/>
        <end position="16"/>
    </location>
</feature>
<dbReference type="GO" id="GO:0005615">
    <property type="term" value="C:extracellular space"/>
    <property type="evidence" value="ECO:0007669"/>
    <property type="project" value="TreeGrafter"/>
</dbReference>
<keyword evidence="9" id="KW-0449">Lipoprotein</keyword>